<feature type="domain" description="Pseudouridine synthase I TruA alpha/beta" evidence="8">
    <location>
        <begin position="143"/>
        <end position="247"/>
    </location>
</feature>
<comment type="caution">
    <text evidence="9">The sequence shown here is derived from an EMBL/GenBank/DDBJ whole genome shotgun (WGS) entry which is preliminary data.</text>
</comment>
<dbReference type="EMBL" id="DVNE01000021">
    <property type="protein sequence ID" value="HIU61447.1"/>
    <property type="molecule type" value="Genomic_DNA"/>
</dbReference>
<comment type="function">
    <text evidence="4">Formation of pseudouridine at positions 38, 39 and 40 in the anticodon stem and loop of transfer RNAs.</text>
</comment>
<keyword evidence="2 4" id="KW-0819">tRNA processing</keyword>
<dbReference type="InterPro" id="IPR020094">
    <property type="entry name" value="TruA/RsuA/RluB/E/F_N"/>
</dbReference>
<dbReference type="Gene3D" id="3.30.70.580">
    <property type="entry name" value="Pseudouridine synthase I, catalytic domain, N-terminal subdomain"/>
    <property type="match status" value="1"/>
</dbReference>
<comment type="caution">
    <text evidence="4">Lacks conserved residue(s) required for the propagation of feature annotation.</text>
</comment>
<protein>
    <recommendedName>
        <fullName evidence="4">tRNA pseudouridine synthase A</fullName>
        <ecNumber evidence="4">5.4.99.12</ecNumber>
    </recommendedName>
    <alternativeName>
        <fullName evidence="4">tRNA pseudouridine(38-40) synthase</fullName>
    </alternativeName>
    <alternativeName>
        <fullName evidence="4">tRNA pseudouridylate synthase I</fullName>
    </alternativeName>
    <alternativeName>
        <fullName evidence="4">tRNA-uridine isomerase I</fullName>
    </alternativeName>
</protein>
<evidence type="ECO:0000256" key="1">
    <source>
        <dbReference type="ARBA" id="ARBA00009375"/>
    </source>
</evidence>
<evidence type="ECO:0000313" key="10">
    <source>
        <dbReference type="Proteomes" id="UP000824110"/>
    </source>
</evidence>
<name>A0A9D1SJ17_9FIRM</name>
<dbReference type="AlphaFoldDB" id="A0A9D1SJ17"/>
<gene>
    <name evidence="4 9" type="primary">truA</name>
    <name evidence="9" type="ORF">IAB69_02225</name>
</gene>
<dbReference type="InterPro" id="IPR020097">
    <property type="entry name" value="PsdUridine_synth_TruA_a/b_dom"/>
</dbReference>
<dbReference type="CDD" id="cd02570">
    <property type="entry name" value="PseudoU_synth_EcTruA"/>
    <property type="match status" value="1"/>
</dbReference>
<dbReference type="GO" id="GO:0003723">
    <property type="term" value="F:RNA binding"/>
    <property type="evidence" value="ECO:0007669"/>
    <property type="project" value="InterPro"/>
</dbReference>
<dbReference type="GO" id="GO:0031119">
    <property type="term" value="P:tRNA pseudouridine synthesis"/>
    <property type="evidence" value="ECO:0007669"/>
    <property type="project" value="UniProtKB-UniRule"/>
</dbReference>
<dbReference type="GO" id="GO:0160147">
    <property type="term" value="F:tRNA pseudouridine(38-40) synthase activity"/>
    <property type="evidence" value="ECO:0007669"/>
    <property type="project" value="UniProtKB-EC"/>
</dbReference>
<organism evidence="9 10">
    <name type="scientific">Candidatus Coproplasma excrementigallinarum</name>
    <dbReference type="NCBI Taxonomy" id="2840747"/>
    <lineage>
        <taxon>Bacteria</taxon>
        <taxon>Bacillati</taxon>
        <taxon>Bacillota</taxon>
        <taxon>Clostridia</taxon>
        <taxon>Eubacteriales</taxon>
        <taxon>Candidatus Coproplasma</taxon>
    </lineage>
</organism>
<keyword evidence="3 4" id="KW-0413">Isomerase</keyword>
<dbReference type="InterPro" id="IPR020103">
    <property type="entry name" value="PsdUridine_synth_cat_dom_sf"/>
</dbReference>
<dbReference type="Proteomes" id="UP000824110">
    <property type="component" value="Unassembled WGS sequence"/>
</dbReference>
<dbReference type="PANTHER" id="PTHR11142">
    <property type="entry name" value="PSEUDOURIDYLATE SYNTHASE"/>
    <property type="match status" value="1"/>
</dbReference>
<evidence type="ECO:0000256" key="3">
    <source>
        <dbReference type="ARBA" id="ARBA00023235"/>
    </source>
</evidence>
<feature type="active site" description="Nucleophile" evidence="4 5">
    <location>
        <position position="51"/>
    </location>
</feature>
<dbReference type="HAMAP" id="MF_00171">
    <property type="entry name" value="TruA"/>
    <property type="match status" value="1"/>
</dbReference>
<feature type="binding site" evidence="4 6">
    <location>
        <position position="109"/>
    </location>
    <ligand>
        <name>substrate</name>
    </ligand>
</feature>
<proteinExistence type="inferred from homology"/>
<evidence type="ECO:0000256" key="5">
    <source>
        <dbReference type="PIRSR" id="PIRSR001430-1"/>
    </source>
</evidence>
<comment type="similarity">
    <text evidence="1 4 7">Belongs to the tRNA pseudouridine synthase TruA family.</text>
</comment>
<evidence type="ECO:0000313" key="9">
    <source>
        <dbReference type="EMBL" id="HIU61447.1"/>
    </source>
</evidence>
<dbReference type="PIRSF" id="PIRSF001430">
    <property type="entry name" value="tRNA_psdUrid_synth"/>
    <property type="match status" value="1"/>
</dbReference>
<evidence type="ECO:0000256" key="7">
    <source>
        <dbReference type="RuleBase" id="RU003792"/>
    </source>
</evidence>
<dbReference type="InterPro" id="IPR020095">
    <property type="entry name" value="PsdUridine_synth_TruA_C"/>
</dbReference>
<feature type="domain" description="Pseudouridine synthase I TruA alpha/beta" evidence="8">
    <location>
        <begin position="8"/>
        <end position="95"/>
    </location>
</feature>
<dbReference type="InterPro" id="IPR001406">
    <property type="entry name" value="PsdUridine_synth_TruA"/>
</dbReference>
<dbReference type="Gene3D" id="3.30.70.660">
    <property type="entry name" value="Pseudouridine synthase I, catalytic domain, C-terminal subdomain"/>
    <property type="match status" value="1"/>
</dbReference>
<dbReference type="PANTHER" id="PTHR11142:SF0">
    <property type="entry name" value="TRNA PSEUDOURIDINE SYNTHASE-LIKE 1"/>
    <property type="match status" value="1"/>
</dbReference>
<dbReference type="SUPFAM" id="SSF55120">
    <property type="entry name" value="Pseudouridine synthase"/>
    <property type="match status" value="1"/>
</dbReference>
<dbReference type="NCBIfam" id="TIGR00071">
    <property type="entry name" value="hisT_truA"/>
    <property type="match status" value="1"/>
</dbReference>
<dbReference type="Pfam" id="PF01416">
    <property type="entry name" value="PseudoU_synth_1"/>
    <property type="match status" value="2"/>
</dbReference>
<dbReference type="EC" id="5.4.99.12" evidence="4"/>
<dbReference type="FunFam" id="3.30.70.580:FF:000001">
    <property type="entry name" value="tRNA pseudouridine synthase A"/>
    <property type="match status" value="1"/>
</dbReference>
<comment type="catalytic activity">
    <reaction evidence="4 7">
        <text>uridine(38/39/40) in tRNA = pseudouridine(38/39/40) in tRNA</text>
        <dbReference type="Rhea" id="RHEA:22376"/>
        <dbReference type="Rhea" id="RHEA-COMP:10085"/>
        <dbReference type="Rhea" id="RHEA-COMP:10087"/>
        <dbReference type="ChEBI" id="CHEBI:65314"/>
        <dbReference type="ChEBI" id="CHEBI:65315"/>
        <dbReference type="EC" id="5.4.99.12"/>
    </reaction>
</comment>
<comment type="subunit">
    <text evidence="4">Homodimer.</text>
</comment>
<evidence type="ECO:0000256" key="6">
    <source>
        <dbReference type="PIRSR" id="PIRSR001430-2"/>
    </source>
</evidence>
<evidence type="ECO:0000256" key="2">
    <source>
        <dbReference type="ARBA" id="ARBA00022694"/>
    </source>
</evidence>
<reference evidence="9" key="1">
    <citation type="submission" date="2020-10" db="EMBL/GenBank/DDBJ databases">
        <authorList>
            <person name="Gilroy R."/>
        </authorList>
    </citation>
    <scope>NUCLEOTIDE SEQUENCE</scope>
    <source>
        <strain evidence="9">CHK195-12923</strain>
    </source>
</reference>
<evidence type="ECO:0000259" key="8">
    <source>
        <dbReference type="Pfam" id="PF01416"/>
    </source>
</evidence>
<sequence length="252" mass="27623">MKFALLLAYDGTHYRGWQTQKNGISVQSVLERAALDAFGKKVNIIASGRTDSGVHAAGQVCSFSADISIPAEKVADALNFRLPPDICVLRSVTAPQDFDANRTAKAKTYCYRMYVARREHPLKSRYAVAVWPRPDIELMAKGAELFEGEHDFKAYCASGSSAKTTMRTVRSVKVSCDFSRGSEDIFVTVCGEGFLYNMVRTMAGTLLYLGLGRISLSDVQASVERGDRSLTGKTMPAKGLTLESVDYGFPLF</sequence>
<evidence type="ECO:0000256" key="4">
    <source>
        <dbReference type="HAMAP-Rule" id="MF_00171"/>
    </source>
</evidence>
<reference evidence="9" key="2">
    <citation type="journal article" date="2021" name="PeerJ">
        <title>Extensive microbial diversity within the chicken gut microbiome revealed by metagenomics and culture.</title>
        <authorList>
            <person name="Gilroy R."/>
            <person name="Ravi A."/>
            <person name="Getino M."/>
            <person name="Pursley I."/>
            <person name="Horton D.L."/>
            <person name="Alikhan N.F."/>
            <person name="Baker D."/>
            <person name="Gharbi K."/>
            <person name="Hall N."/>
            <person name="Watson M."/>
            <person name="Adriaenssens E.M."/>
            <person name="Foster-Nyarko E."/>
            <person name="Jarju S."/>
            <person name="Secka A."/>
            <person name="Antonio M."/>
            <person name="Oren A."/>
            <person name="Chaudhuri R.R."/>
            <person name="La Ragione R."/>
            <person name="Hildebrand F."/>
            <person name="Pallen M.J."/>
        </authorList>
    </citation>
    <scope>NUCLEOTIDE SEQUENCE</scope>
    <source>
        <strain evidence="9">CHK195-12923</strain>
    </source>
</reference>
<accession>A0A9D1SJ17</accession>